<dbReference type="AlphaFoldDB" id="A0A168HNK8"/>
<accession>A0A168HNK8</accession>
<reference evidence="2 3" key="1">
    <citation type="submission" date="2016-03" db="EMBL/GenBank/DDBJ databases">
        <title>Draft genome sequence of Paenibacillus glacialis DSM 22343.</title>
        <authorList>
            <person name="Shin S.-K."/>
            <person name="Yi H."/>
        </authorList>
    </citation>
    <scope>NUCLEOTIDE SEQUENCE [LARGE SCALE GENOMIC DNA]</scope>
    <source>
        <strain evidence="2 3">DSM 22343</strain>
    </source>
</reference>
<dbReference type="RefSeq" id="WP_068536215.1">
    <property type="nucleotide sequence ID" value="NZ_LVJH01000048.1"/>
</dbReference>
<comment type="caution">
    <text evidence="2">The sequence shown here is derived from an EMBL/GenBank/DDBJ whole genome shotgun (WGS) entry which is preliminary data.</text>
</comment>
<feature type="transmembrane region" description="Helical" evidence="1">
    <location>
        <begin position="77"/>
        <end position="98"/>
    </location>
</feature>
<evidence type="ECO:0000313" key="2">
    <source>
        <dbReference type="EMBL" id="OAB38371.1"/>
    </source>
</evidence>
<sequence>MNKDLYLSELYKYLKRLPPDERDEIMTDYAEHFEQAELNGRSEKEVIQRLGSPRLVAREVLAQTQIKKAGKSPSLSSVTRAVMATVSLGLFNLIVVLLPFVASLLLFVGVYGVAFFLIISPILLFIQNPLVSIFINEFFLMVGCVGIGLMLVIGSMKMTSVYYKFVIRYLRYNLSLIGRI</sequence>
<dbReference type="OrthoDB" id="9804829at2"/>
<name>A0A168HNK8_9BACL</name>
<feature type="transmembrane region" description="Helical" evidence="1">
    <location>
        <begin position="138"/>
        <end position="156"/>
    </location>
</feature>
<keyword evidence="1" id="KW-0472">Membrane</keyword>
<evidence type="ECO:0000256" key="1">
    <source>
        <dbReference type="SAM" id="Phobius"/>
    </source>
</evidence>
<feature type="transmembrane region" description="Helical" evidence="1">
    <location>
        <begin position="104"/>
        <end position="126"/>
    </location>
</feature>
<protein>
    <recommendedName>
        <fullName evidence="4">DUF1700 domain-containing protein</fullName>
    </recommendedName>
</protein>
<keyword evidence="1" id="KW-0812">Transmembrane</keyword>
<proteinExistence type="predicted"/>
<organism evidence="2 3">
    <name type="scientific">Paenibacillus glacialis</name>
    <dbReference type="NCBI Taxonomy" id="494026"/>
    <lineage>
        <taxon>Bacteria</taxon>
        <taxon>Bacillati</taxon>
        <taxon>Bacillota</taxon>
        <taxon>Bacilli</taxon>
        <taxon>Bacillales</taxon>
        <taxon>Paenibacillaceae</taxon>
        <taxon>Paenibacillus</taxon>
    </lineage>
</organism>
<evidence type="ECO:0000313" key="3">
    <source>
        <dbReference type="Proteomes" id="UP000076967"/>
    </source>
</evidence>
<gene>
    <name evidence="2" type="ORF">PGLA_19945</name>
</gene>
<dbReference type="Pfam" id="PF22564">
    <property type="entry name" value="HAAS"/>
    <property type="match status" value="1"/>
</dbReference>
<keyword evidence="3" id="KW-1185">Reference proteome</keyword>
<dbReference type="STRING" id="494026.PGLA_19945"/>
<evidence type="ECO:0008006" key="4">
    <source>
        <dbReference type="Google" id="ProtNLM"/>
    </source>
</evidence>
<dbReference type="EMBL" id="LVJH01000048">
    <property type="protein sequence ID" value="OAB38371.1"/>
    <property type="molecule type" value="Genomic_DNA"/>
</dbReference>
<dbReference type="Proteomes" id="UP000076967">
    <property type="component" value="Unassembled WGS sequence"/>
</dbReference>
<keyword evidence="1" id="KW-1133">Transmembrane helix</keyword>